<protein>
    <submittedName>
        <fullName evidence="5">Right-handed parallel beta-helix repeat-containing protein</fullName>
    </submittedName>
</protein>
<dbReference type="InterPro" id="IPR011990">
    <property type="entry name" value="TPR-like_helical_dom_sf"/>
</dbReference>
<keyword evidence="3" id="KW-0812">Transmembrane</keyword>
<dbReference type="SMART" id="SM00710">
    <property type="entry name" value="PbH1"/>
    <property type="match status" value="6"/>
</dbReference>
<sequence>MTLTEARKILGLGQDEDPRPHLEEFKAVREKIADMVRTAPNEALEKKYQEGLVEFDKALAAVREYLEALGLVPKIPDQASGTRESDEPSPKRGSAVFTPENRVVSQVGLPVISQELPAIPKEEEDISSGKAFRMVCWILLLLTVVGFGGWSFLKVQNDREMARQARIALLERQGAIFIENRRWPEAKKAFDEIEEIDLGSELVSIGHRSIEAGMIEEQNQFIGYWKGEAIAAFEASRWDDAEQAARRVLEKYPDEVEITALLDRIAASKVEEERQAVFDLVREQIEDRKFDEAIAGATDLLTAVPEDSQAKQLLAEARKAQAKALVDLERARELLAKAKKRDTWVFDEEAIEWLREAMLLAPGEKEISARYEKMAAYTRTIRVPDDFATVQEALDAARDRDRLVIGEGIWEGPYVIKAGVEIEGVTGKTITECQAATGSVFTVVEGVRGARLSGLTIRHKEFDAGENRYALALVRGAGADFSDCSFERGSGHGLAIIDGGHSKVMRCRFNENGWNGIAVVGAGSLLEAVENQLVENYQNGIESWNGAAVILSGNKCTGNSRNGIHLDNDQASATVLDNSLTANREYGMVLSSAGSGQVSGNKLEKNILGGMVVKRKSAEVLVKENVITSNQGPGLVIEKGLDSDSFSTNRLSGNAGDELMSGLEFSQ</sequence>
<reference evidence="6" key="1">
    <citation type="journal article" date="2019" name="Int. J. Syst. Evol. Microbiol.">
        <title>The Global Catalogue of Microorganisms (GCM) 10K type strain sequencing project: providing services to taxonomists for standard genome sequencing and annotation.</title>
        <authorList>
            <consortium name="The Broad Institute Genomics Platform"/>
            <consortium name="The Broad Institute Genome Sequencing Center for Infectious Disease"/>
            <person name="Wu L."/>
            <person name="Ma J."/>
        </authorList>
    </citation>
    <scope>NUCLEOTIDE SEQUENCE [LARGE SCALE GENOMIC DNA]</scope>
    <source>
        <strain evidence="6">CGMCC 4.7106</strain>
    </source>
</reference>
<gene>
    <name evidence="5" type="ORF">ACFSSA_15450</name>
</gene>
<dbReference type="InterPro" id="IPR012334">
    <property type="entry name" value="Pectin_lyas_fold"/>
</dbReference>
<dbReference type="SUPFAM" id="SSF48452">
    <property type="entry name" value="TPR-like"/>
    <property type="match status" value="1"/>
</dbReference>
<dbReference type="Gene3D" id="2.160.20.10">
    <property type="entry name" value="Single-stranded right-handed beta-helix, Pectin lyase-like"/>
    <property type="match status" value="1"/>
</dbReference>
<keyword evidence="2" id="KW-0175">Coiled coil</keyword>
<dbReference type="InterPro" id="IPR006626">
    <property type="entry name" value="PbH1"/>
</dbReference>
<comment type="caution">
    <text evidence="5">The sequence shown here is derived from an EMBL/GenBank/DDBJ whole genome shotgun (WGS) entry which is preliminary data.</text>
</comment>
<feature type="domain" description="Right handed beta helix" evidence="4">
    <location>
        <begin position="417"/>
        <end position="555"/>
    </location>
</feature>
<keyword evidence="3" id="KW-0472">Membrane</keyword>
<dbReference type="Proteomes" id="UP001597375">
    <property type="component" value="Unassembled WGS sequence"/>
</dbReference>
<dbReference type="RefSeq" id="WP_386821519.1">
    <property type="nucleotide sequence ID" value="NZ_JBHUIT010000034.1"/>
</dbReference>
<accession>A0ABW5DDH9</accession>
<dbReference type="Gene3D" id="1.25.40.10">
    <property type="entry name" value="Tetratricopeptide repeat domain"/>
    <property type="match status" value="1"/>
</dbReference>
<dbReference type="Pfam" id="PF13229">
    <property type="entry name" value="Beta_helix"/>
    <property type="match status" value="1"/>
</dbReference>
<evidence type="ECO:0000256" key="1">
    <source>
        <dbReference type="ARBA" id="ARBA00022737"/>
    </source>
</evidence>
<dbReference type="SUPFAM" id="SSF51126">
    <property type="entry name" value="Pectin lyase-like"/>
    <property type="match status" value="1"/>
</dbReference>
<keyword evidence="1" id="KW-0677">Repeat</keyword>
<evidence type="ECO:0000259" key="4">
    <source>
        <dbReference type="Pfam" id="PF13229"/>
    </source>
</evidence>
<dbReference type="InterPro" id="IPR039448">
    <property type="entry name" value="Beta_helix"/>
</dbReference>
<proteinExistence type="predicted"/>
<name>A0ABW5DDH9_9BACT</name>
<evidence type="ECO:0000313" key="5">
    <source>
        <dbReference type="EMBL" id="MFD2258076.1"/>
    </source>
</evidence>
<organism evidence="5 6">
    <name type="scientific">Luteolibacter algae</name>
    <dbReference type="NCBI Taxonomy" id="454151"/>
    <lineage>
        <taxon>Bacteria</taxon>
        <taxon>Pseudomonadati</taxon>
        <taxon>Verrucomicrobiota</taxon>
        <taxon>Verrucomicrobiia</taxon>
        <taxon>Verrucomicrobiales</taxon>
        <taxon>Verrucomicrobiaceae</taxon>
        <taxon>Luteolibacter</taxon>
    </lineage>
</organism>
<dbReference type="InterPro" id="IPR011050">
    <property type="entry name" value="Pectin_lyase_fold/virulence"/>
</dbReference>
<dbReference type="PANTHER" id="PTHR22990:SF15">
    <property type="entry name" value="F-BOX ONLY PROTEIN 10"/>
    <property type="match status" value="1"/>
</dbReference>
<feature type="coiled-coil region" evidence="2">
    <location>
        <begin position="314"/>
        <end position="341"/>
    </location>
</feature>
<keyword evidence="3" id="KW-1133">Transmembrane helix</keyword>
<dbReference type="EMBL" id="JBHUIT010000034">
    <property type="protein sequence ID" value="MFD2258076.1"/>
    <property type="molecule type" value="Genomic_DNA"/>
</dbReference>
<dbReference type="PANTHER" id="PTHR22990">
    <property type="entry name" value="F-BOX ONLY PROTEIN"/>
    <property type="match status" value="1"/>
</dbReference>
<dbReference type="InterPro" id="IPR051550">
    <property type="entry name" value="SCF-Subunits/Alg-Epimerases"/>
</dbReference>
<feature type="transmembrane region" description="Helical" evidence="3">
    <location>
        <begin position="131"/>
        <end position="153"/>
    </location>
</feature>
<evidence type="ECO:0000256" key="3">
    <source>
        <dbReference type="SAM" id="Phobius"/>
    </source>
</evidence>
<keyword evidence="6" id="KW-1185">Reference proteome</keyword>
<evidence type="ECO:0000313" key="6">
    <source>
        <dbReference type="Proteomes" id="UP001597375"/>
    </source>
</evidence>
<evidence type="ECO:0000256" key="2">
    <source>
        <dbReference type="SAM" id="Coils"/>
    </source>
</evidence>